<reference evidence="1" key="1">
    <citation type="submission" date="2021-06" db="EMBL/GenBank/DDBJ databases">
        <title>New haloarchaea isolates fom saline soil.</title>
        <authorList>
            <person name="Duran-Viseras A."/>
            <person name="Sanchez-Porro C.S."/>
            <person name="Ventosa A."/>
        </authorList>
    </citation>
    <scope>NUCLEOTIDE SEQUENCE</scope>
    <source>
        <strain evidence="1">JCM 18369</strain>
    </source>
</reference>
<sequence length="144" mass="15320">MAATSTLEDNKRLARQIPEAVATEGDLDRLDDICADDVVDRSPLGVVEGPAALKEQLAGVRVAFGEFSATVEDIVAEGDTVAMRVTLRGTHRGEFMGAEATGKAVEVQNMVFTRIEDGLIAERWVQPDTLGLMVQVGAVDPPVA</sequence>
<proteinExistence type="predicted"/>
<dbReference type="EMBL" id="JAHQXE010000003">
    <property type="protein sequence ID" value="MBV0902257.1"/>
    <property type="molecule type" value="Genomic_DNA"/>
</dbReference>
<evidence type="ECO:0000313" key="1">
    <source>
        <dbReference type="EMBL" id="MBV0902257.1"/>
    </source>
</evidence>
<dbReference type="GO" id="GO:0030638">
    <property type="term" value="P:polyketide metabolic process"/>
    <property type="evidence" value="ECO:0007669"/>
    <property type="project" value="InterPro"/>
</dbReference>
<dbReference type="Pfam" id="PF07366">
    <property type="entry name" value="SnoaL"/>
    <property type="match status" value="1"/>
</dbReference>
<dbReference type="InterPro" id="IPR009959">
    <property type="entry name" value="Cyclase_SnoaL-like"/>
</dbReference>
<dbReference type="InterPro" id="IPR032710">
    <property type="entry name" value="NTF2-like_dom_sf"/>
</dbReference>
<dbReference type="PANTHER" id="PTHR38436:SF1">
    <property type="entry name" value="ESTER CYCLASE"/>
    <property type="match status" value="1"/>
</dbReference>
<dbReference type="SUPFAM" id="SSF54427">
    <property type="entry name" value="NTF2-like"/>
    <property type="match status" value="1"/>
</dbReference>
<accession>A0AA41G8T9</accession>
<name>A0AA41G8T9_9EURY</name>
<dbReference type="PANTHER" id="PTHR38436">
    <property type="entry name" value="POLYKETIDE CYCLASE SNOAL-LIKE DOMAIN"/>
    <property type="match status" value="1"/>
</dbReference>
<gene>
    <name evidence="1" type="ORF">KTS37_10700</name>
</gene>
<protein>
    <submittedName>
        <fullName evidence="1">Ester cyclase</fullName>
    </submittedName>
</protein>
<comment type="caution">
    <text evidence="1">The sequence shown here is derived from an EMBL/GenBank/DDBJ whole genome shotgun (WGS) entry which is preliminary data.</text>
</comment>
<keyword evidence="2" id="KW-1185">Reference proteome</keyword>
<dbReference type="RefSeq" id="WP_162413564.1">
    <property type="nucleotide sequence ID" value="NZ_JAHQXE010000003.1"/>
</dbReference>
<organism evidence="1 2">
    <name type="scientific">Haloarcula salina</name>
    <dbReference type="NCBI Taxonomy" id="1429914"/>
    <lineage>
        <taxon>Archaea</taxon>
        <taxon>Methanobacteriati</taxon>
        <taxon>Methanobacteriota</taxon>
        <taxon>Stenosarchaea group</taxon>
        <taxon>Halobacteria</taxon>
        <taxon>Halobacteriales</taxon>
        <taxon>Haloarculaceae</taxon>
        <taxon>Haloarcula</taxon>
    </lineage>
</organism>
<evidence type="ECO:0000313" key="2">
    <source>
        <dbReference type="Proteomes" id="UP001166304"/>
    </source>
</evidence>
<dbReference type="Proteomes" id="UP001166304">
    <property type="component" value="Unassembled WGS sequence"/>
</dbReference>
<dbReference type="AlphaFoldDB" id="A0AA41G8T9"/>
<dbReference type="Gene3D" id="3.10.450.50">
    <property type="match status" value="1"/>
</dbReference>